<proteinExistence type="predicted"/>
<evidence type="ECO:0000259" key="3">
    <source>
        <dbReference type="Pfam" id="PF03171"/>
    </source>
</evidence>
<keyword evidence="6" id="KW-1185">Reference proteome</keyword>
<dbReference type="PANTHER" id="PTHR47990">
    <property type="entry name" value="2-OXOGLUTARATE (2OG) AND FE(II)-DEPENDENT OXYGENASE SUPERFAMILY PROTEIN-RELATED"/>
    <property type="match status" value="1"/>
</dbReference>
<evidence type="ECO:0000313" key="6">
    <source>
        <dbReference type="Proteomes" id="UP000619486"/>
    </source>
</evidence>
<dbReference type="GO" id="GO:0017000">
    <property type="term" value="P:antibiotic biosynthetic process"/>
    <property type="evidence" value="ECO:0007669"/>
    <property type="project" value="UniProtKB-KW"/>
</dbReference>
<dbReference type="AlphaFoldDB" id="A0A918GXT4"/>
<protein>
    <submittedName>
        <fullName evidence="5">2OG-Fe(II) oxygenase</fullName>
    </submittedName>
</protein>
<dbReference type="SUPFAM" id="SSF51197">
    <property type="entry name" value="Clavaminate synthase-like"/>
    <property type="match status" value="1"/>
</dbReference>
<name>A0A918GXT4_9ACTN</name>
<reference evidence="5" key="2">
    <citation type="submission" date="2020-09" db="EMBL/GenBank/DDBJ databases">
        <authorList>
            <person name="Sun Q."/>
            <person name="Ohkuma M."/>
        </authorList>
    </citation>
    <scope>NUCLEOTIDE SEQUENCE</scope>
    <source>
        <strain evidence="5">JCM 3172</strain>
    </source>
</reference>
<dbReference type="InterPro" id="IPR044861">
    <property type="entry name" value="IPNS-like_FE2OG_OXY"/>
</dbReference>
<comment type="caution">
    <text evidence="5">The sequence shown here is derived from an EMBL/GenBank/DDBJ whole genome shotgun (WGS) entry which is preliminary data.</text>
</comment>
<dbReference type="EMBL" id="BMQQ01000002">
    <property type="protein sequence ID" value="GGT19525.1"/>
    <property type="molecule type" value="Genomic_DNA"/>
</dbReference>
<dbReference type="InterPro" id="IPR027443">
    <property type="entry name" value="IPNS-like_sf"/>
</dbReference>
<dbReference type="Proteomes" id="UP000619486">
    <property type="component" value="Unassembled WGS sequence"/>
</dbReference>
<keyword evidence="2" id="KW-0045">Antibiotic biosynthesis</keyword>
<organism evidence="5 6">
    <name type="scientific">Streptomyces purpureus</name>
    <dbReference type="NCBI Taxonomy" id="1951"/>
    <lineage>
        <taxon>Bacteria</taxon>
        <taxon>Bacillati</taxon>
        <taxon>Actinomycetota</taxon>
        <taxon>Actinomycetes</taxon>
        <taxon>Kitasatosporales</taxon>
        <taxon>Streptomycetaceae</taxon>
        <taxon>Streptomyces</taxon>
    </lineage>
</organism>
<dbReference type="Gene3D" id="2.60.120.330">
    <property type="entry name" value="B-lactam Antibiotic, Isopenicillin N Synthase, Chain"/>
    <property type="match status" value="1"/>
</dbReference>
<comment type="pathway">
    <text evidence="1">Antibiotic biosynthesis.</text>
</comment>
<feature type="domain" description="Isopenicillin N synthase-like Fe(2+) 2OG dioxygenase" evidence="3">
    <location>
        <begin position="130"/>
        <end position="212"/>
    </location>
</feature>
<dbReference type="InterPro" id="IPR050231">
    <property type="entry name" value="Iron_ascorbate_oxido_reductase"/>
</dbReference>
<evidence type="ECO:0000256" key="1">
    <source>
        <dbReference type="ARBA" id="ARBA00004792"/>
    </source>
</evidence>
<dbReference type="Pfam" id="PF03171">
    <property type="entry name" value="2OG-FeII_Oxy"/>
    <property type="match status" value="1"/>
</dbReference>
<accession>A0A918GXT4</accession>
<gene>
    <name evidence="5" type="ORF">GCM10014713_10700</name>
</gene>
<dbReference type="RefSeq" id="WP_189200121.1">
    <property type="nucleotide sequence ID" value="NZ_BMQQ01000002.1"/>
</dbReference>
<dbReference type="InterPro" id="IPR026992">
    <property type="entry name" value="DIOX_N"/>
</dbReference>
<evidence type="ECO:0000256" key="2">
    <source>
        <dbReference type="ARBA" id="ARBA00023194"/>
    </source>
</evidence>
<reference evidence="5" key="1">
    <citation type="journal article" date="2014" name="Int. J. Syst. Evol. Microbiol.">
        <title>Complete genome sequence of Corynebacterium casei LMG S-19264T (=DSM 44701T), isolated from a smear-ripened cheese.</title>
        <authorList>
            <consortium name="US DOE Joint Genome Institute (JGI-PGF)"/>
            <person name="Walter F."/>
            <person name="Albersmeier A."/>
            <person name="Kalinowski J."/>
            <person name="Ruckert C."/>
        </authorList>
    </citation>
    <scope>NUCLEOTIDE SEQUENCE</scope>
    <source>
        <strain evidence="5">JCM 3172</strain>
    </source>
</reference>
<feature type="domain" description="Non-haem dioxygenase N-terminal" evidence="4">
    <location>
        <begin position="4"/>
        <end position="59"/>
    </location>
</feature>
<evidence type="ECO:0000259" key="4">
    <source>
        <dbReference type="Pfam" id="PF14226"/>
    </source>
</evidence>
<dbReference type="Pfam" id="PF14226">
    <property type="entry name" value="DIOX_N"/>
    <property type="match status" value="1"/>
</dbReference>
<sequence>MTGLPVISLARAEQGDEAKVADEISRACTETGFFVVRDHGIDREVFDTTYELSFGVGRLVLDETEQLPFPADKRGIALRDALKTYVAACRSVADRVTELLTMAPDPPDAVAAARTDRSDDSLRCPYHLGEREEPLGDRGTGDDTLITLLTEDGPGLQLRDLSGNWIDVDVPGRDWFIVGVGGLSARWSNDAYVSTPRRVGLGDRPRQSIAFFKLANDDAVVESFPEPTRERPATYVPIRDEQFSSQKMDALFGREEVRL</sequence>
<evidence type="ECO:0000313" key="5">
    <source>
        <dbReference type="EMBL" id="GGT19525.1"/>
    </source>
</evidence>